<accession>F8RJA1</accession>
<evidence type="ECO:0000256" key="4">
    <source>
        <dbReference type="ARBA" id="ARBA00021095"/>
    </source>
</evidence>
<keyword evidence="9" id="KW-0249">Electron transport</keyword>
<name>F8RJA1_9BILA</name>
<dbReference type="GO" id="GO:0031966">
    <property type="term" value="C:mitochondrial membrane"/>
    <property type="evidence" value="ECO:0007669"/>
    <property type="project" value="UniProtKB-SubCell"/>
</dbReference>
<evidence type="ECO:0000256" key="9">
    <source>
        <dbReference type="ARBA" id="ARBA00022982"/>
    </source>
</evidence>
<evidence type="ECO:0000256" key="1">
    <source>
        <dbReference type="ARBA" id="ARBA00004225"/>
    </source>
</evidence>
<keyword evidence="7 16" id="KW-0812">Transmembrane</keyword>
<evidence type="ECO:0000256" key="11">
    <source>
        <dbReference type="ARBA" id="ARBA00023027"/>
    </source>
</evidence>
<protein>
    <recommendedName>
        <fullName evidence="4">NADH-ubiquinone oxidoreductase chain 6</fullName>
        <ecNumber evidence="3">7.1.1.2</ecNumber>
    </recommendedName>
    <alternativeName>
        <fullName evidence="14">NADH dehydrogenase subunit 6</fullName>
    </alternativeName>
</protein>
<evidence type="ECO:0000256" key="10">
    <source>
        <dbReference type="ARBA" id="ARBA00022989"/>
    </source>
</evidence>
<dbReference type="PANTHER" id="PTHR11435">
    <property type="entry name" value="NADH UBIQUINONE OXIDOREDUCTASE SUBUNIT ND6"/>
    <property type="match status" value="1"/>
</dbReference>
<comment type="catalytic activity">
    <reaction evidence="15">
        <text>a ubiquinone + NADH + 5 H(+)(in) = a ubiquinol + NAD(+) + 4 H(+)(out)</text>
        <dbReference type="Rhea" id="RHEA:29091"/>
        <dbReference type="Rhea" id="RHEA-COMP:9565"/>
        <dbReference type="Rhea" id="RHEA-COMP:9566"/>
        <dbReference type="ChEBI" id="CHEBI:15378"/>
        <dbReference type="ChEBI" id="CHEBI:16389"/>
        <dbReference type="ChEBI" id="CHEBI:17976"/>
        <dbReference type="ChEBI" id="CHEBI:57540"/>
        <dbReference type="ChEBI" id="CHEBI:57945"/>
        <dbReference type="EC" id="7.1.1.2"/>
    </reaction>
</comment>
<feature type="transmembrane region" description="Helical" evidence="16">
    <location>
        <begin position="132"/>
        <end position="153"/>
    </location>
</feature>
<evidence type="ECO:0000256" key="6">
    <source>
        <dbReference type="ARBA" id="ARBA00022660"/>
    </source>
</evidence>
<reference evidence="17" key="1">
    <citation type="journal article" date="2010" name="Genome Biol. Evol.">
        <title>Ecdysozoan mitogenomics: evidence for a common origin of the legged invertebrates, the Panarthropoda.</title>
        <authorList>
            <person name="Rota-Stabelli O."/>
            <person name="Kayal E."/>
            <person name="Gleeson D."/>
            <person name="Daub J."/>
            <person name="Boore J.L."/>
            <person name="Telford M.J."/>
            <person name="Pisani D."/>
            <person name="Blaxter M."/>
            <person name="Lavrov D.V."/>
        </authorList>
    </citation>
    <scope>NUCLEOTIDE SEQUENCE</scope>
</reference>
<keyword evidence="17" id="KW-0560">Oxidoreductase</keyword>
<evidence type="ECO:0000256" key="14">
    <source>
        <dbReference type="ARBA" id="ARBA00031019"/>
    </source>
</evidence>
<evidence type="ECO:0000313" key="17">
    <source>
        <dbReference type="EMBL" id="ADK97583.1"/>
    </source>
</evidence>
<keyword evidence="13 16" id="KW-0472">Membrane</keyword>
<evidence type="ECO:0000256" key="16">
    <source>
        <dbReference type="SAM" id="Phobius"/>
    </source>
</evidence>
<evidence type="ECO:0000256" key="8">
    <source>
        <dbReference type="ARBA" id="ARBA00022967"/>
    </source>
</evidence>
<organism evidence="17">
    <name type="scientific">Halicryptus spinulosus</name>
    <dbReference type="NCBI Taxonomy" id="160677"/>
    <lineage>
        <taxon>Eukaryota</taxon>
        <taxon>Metazoa</taxon>
        <taxon>Ecdysozoa</taxon>
        <taxon>Scalidophora</taxon>
        <taxon>Priapulida</taxon>
        <taxon>Priapulimorpha</taxon>
        <taxon>Priapulimorphida</taxon>
        <taxon>Priapulidae</taxon>
        <taxon>Halicryptus</taxon>
    </lineage>
</organism>
<evidence type="ECO:0000256" key="3">
    <source>
        <dbReference type="ARBA" id="ARBA00012944"/>
    </source>
</evidence>
<feature type="transmembrane region" description="Helical" evidence="16">
    <location>
        <begin position="81"/>
        <end position="102"/>
    </location>
</feature>
<comment type="similarity">
    <text evidence="2">Belongs to the complex I subunit 6 family.</text>
</comment>
<sequence length="166" mass="19052">MTLLINSLTILTIIFFPLCLHPLMMVLAIMILTLSSALTLGVIQPSFWFSYILFLVFLGGLLVLFLYISSLAANEMVYLKMFYSSLMLLPLYWLMMIVFWFMNPTSTNYSHTSTLMMNYEDTASLTFSGMNFSLIILLMIYLLLTLVGVVNIVQLGHGPLRQWKYD</sequence>
<keyword evidence="11" id="KW-0520">NAD</keyword>
<keyword evidence="8" id="KW-1278">Translocase</keyword>
<evidence type="ECO:0000256" key="12">
    <source>
        <dbReference type="ARBA" id="ARBA00023128"/>
    </source>
</evidence>
<evidence type="ECO:0000256" key="15">
    <source>
        <dbReference type="ARBA" id="ARBA00049551"/>
    </source>
</evidence>
<feature type="transmembrane region" description="Helical" evidence="16">
    <location>
        <begin position="47"/>
        <end position="69"/>
    </location>
</feature>
<dbReference type="InterPro" id="IPR050269">
    <property type="entry name" value="ComplexI_Subunit6"/>
</dbReference>
<evidence type="ECO:0000256" key="13">
    <source>
        <dbReference type="ARBA" id="ARBA00023136"/>
    </source>
</evidence>
<keyword evidence="12 17" id="KW-0496">Mitochondrion</keyword>
<evidence type="ECO:0000256" key="5">
    <source>
        <dbReference type="ARBA" id="ARBA00022448"/>
    </source>
</evidence>
<keyword evidence="5" id="KW-0813">Transport</keyword>
<dbReference type="PANTHER" id="PTHR11435:SF1">
    <property type="entry name" value="NADH-UBIQUINONE OXIDOREDUCTASE CHAIN 6"/>
    <property type="match status" value="1"/>
</dbReference>
<dbReference type="EMBL" id="HM600783">
    <property type="protein sequence ID" value="ADK97583.1"/>
    <property type="molecule type" value="Genomic_DNA"/>
</dbReference>
<evidence type="ECO:0000256" key="2">
    <source>
        <dbReference type="ARBA" id="ARBA00005698"/>
    </source>
</evidence>
<dbReference type="GO" id="GO:0008137">
    <property type="term" value="F:NADH dehydrogenase (ubiquinone) activity"/>
    <property type="evidence" value="ECO:0007669"/>
    <property type="project" value="UniProtKB-EC"/>
</dbReference>
<dbReference type="GO" id="GO:0016491">
    <property type="term" value="F:oxidoreductase activity"/>
    <property type="evidence" value="ECO:0007669"/>
    <property type="project" value="UniProtKB-KW"/>
</dbReference>
<comment type="subcellular location">
    <subcellularLocation>
        <location evidence="1">Mitochondrion membrane</location>
        <topology evidence="1">Multi-pass membrane protein</topology>
    </subcellularLocation>
</comment>
<dbReference type="EC" id="7.1.1.2" evidence="3"/>
<keyword evidence="10 16" id="KW-1133">Transmembrane helix</keyword>
<keyword evidence="6" id="KW-0679">Respiratory chain</keyword>
<proteinExistence type="inferred from homology"/>
<evidence type="ECO:0000256" key="7">
    <source>
        <dbReference type="ARBA" id="ARBA00022692"/>
    </source>
</evidence>
<geneLocation type="mitochondrion" evidence="17"/>
<dbReference type="AlphaFoldDB" id="F8RJA1"/>
<gene>
    <name evidence="17" type="primary">nad6</name>
</gene>